<dbReference type="Proteomes" id="UP001235939">
    <property type="component" value="Chromosome X"/>
</dbReference>
<reference evidence="7 8" key="1">
    <citation type="submission" date="2022-03" db="EMBL/GenBank/DDBJ databases">
        <title>A chromosomal length assembly of Cordylochernes scorpioides.</title>
        <authorList>
            <person name="Zeh D."/>
            <person name="Zeh J."/>
        </authorList>
    </citation>
    <scope>NUCLEOTIDE SEQUENCE [LARGE SCALE GENOMIC DNA]</scope>
    <source>
        <strain evidence="7">IN4F17</strain>
        <tissue evidence="7">Whole Body</tissue>
    </source>
</reference>
<keyword evidence="3" id="KW-0067">ATP-binding</keyword>
<feature type="compositionally biased region" description="Basic and acidic residues" evidence="5">
    <location>
        <begin position="243"/>
        <end position="253"/>
    </location>
</feature>
<proteinExistence type="predicted"/>
<organism evidence="7 8">
    <name type="scientific">Cordylochernes scorpioides</name>
    <dbReference type="NCBI Taxonomy" id="51811"/>
    <lineage>
        <taxon>Eukaryota</taxon>
        <taxon>Metazoa</taxon>
        <taxon>Ecdysozoa</taxon>
        <taxon>Arthropoda</taxon>
        <taxon>Chelicerata</taxon>
        <taxon>Arachnida</taxon>
        <taxon>Pseudoscorpiones</taxon>
        <taxon>Cheliferoidea</taxon>
        <taxon>Chernetidae</taxon>
        <taxon>Cordylochernes</taxon>
    </lineage>
</organism>
<name>A0ABY6LWH4_9ARAC</name>
<evidence type="ECO:0000313" key="7">
    <source>
        <dbReference type="EMBL" id="UYV84844.1"/>
    </source>
</evidence>
<evidence type="ECO:0000256" key="5">
    <source>
        <dbReference type="SAM" id="MobiDB-lite"/>
    </source>
</evidence>
<dbReference type="InterPro" id="IPR023318">
    <property type="entry name" value="Ub_act_enz_dom_a_sf"/>
</dbReference>
<feature type="region of interest" description="Disordered" evidence="5">
    <location>
        <begin position="621"/>
        <end position="645"/>
    </location>
</feature>
<protein>
    <submittedName>
        <fullName evidence="7">UBA2</fullName>
    </submittedName>
</protein>
<dbReference type="InterPro" id="IPR028077">
    <property type="entry name" value="UAE_UbL_dom"/>
</dbReference>
<sequence length="674" mass="75466">MDHLWKDRPKPNPLDWHSLPDAVAGSSSQEIPAIRDQQIWSIKQCATIFEKCLKNIKNKMTSLTEGEHLTWDKDDDDCMDFVAACANIRDCFHIAQNSRFTIKSMAGNIIPAIASTNAIVAGLIVLNALKIVRGESNCCRTLYLSRKPNSTKKLIVPCVIDKPNPKCYVCSPKSEILLAVNVEKMTVKMLEEKILKRELSMVAPDVEVEDGKGTILASVPPPPSNHNQRGPPRKAPQYQAPRKRGEEKRTERSLQFREKNAEFMNQLTKELEAKLFIGAPSVLVAAEKQTPVEYAVPVPISTRGVGLACNAVAQRLQGLLTPVRYAAFNVDALYRVSMAQLHYKLERVCSKGHSFRSHVPVIQPMDYPTELLLRENRRTFKPIADIINMIGTVVFEGGTYVPYVPDAPIENPLFMTFPRLRPAVVAMHDFETPAPQRQAYHEFSPLPGGLWLQVMQPVVEGIPPQPVIPAQVHLSNPDNVMSAHYGVTQLVQDINALGVFMDQLKTKYPLLLGDVDWDAPGSPGLLASYEARVEMLVPLNRPNVLVPSEPYLGITDINSKMRLTSVQLASGLLALTGEMDPLVNHFRDSREALVELPLSWSNMEKFKEDIEFDLEGNAEDMKPQADVPVDDNQEKSSTKDKLKRLSENVEHIQAKKPKLAPEEFNQEKIKFLCR</sequence>
<dbReference type="InterPro" id="IPR035985">
    <property type="entry name" value="Ubiquitin-activating_enz"/>
</dbReference>
<keyword evidence="2" id="KW-0833">Ubl conjugation pathway</keyword>
<evidence type="ECO:0000259" key="6">
    <source>
        <dbReference type="Pfam" id="PF14732"/>
    </source>
</evidence>
<dbReference type="Gene3D" id="3.10.290.20">
    <property type="entry name" value="Ubiquitin-like 2 activating enzyme e1b. Chain: B, domain 3"/>
    <property type="match status" value="1"/>
</dbReference>
<feature type="region of interest" description="Disordered" evidence="5">
    <location>
        <begin position="213"/>
        <end position="253"/>
    </location>
</feature>
<feature type="domain" description="Ubiquitin/SUMO-activating enzyme ubiquitin-like" evidence="6">
    <location>
        <begin position="178"/>
        <end position="216"/>
    </location>
</feature>
<keyword evidence="1" id="KW-0547">Nucleotide-binding</keyword>
<comment type="pathway">
    <text evidence="4">Protein modification.</text>
</comment>
<dbReference type="Gene3D" id="1.10.10.520">
    <property type="entry name" value="Ubiquitin activating enzymes (Uba3). Chain: B, domain 2"/>
    <property type="match status" value="1"/>
</dbReference>
<evidence type="ECO:0000256" key="1">
    <source>
        <dbReference type="ARBA" id="ARBA00022741"/>
    </source>
</evidence>
<keyword evidence="8" id="KW-1185">Reference proteome</keyword>
<dbReference type="Pfam" id="PF14732">
    <property type="entry name" value="UAE_UbL"/>
    <property type="match status" value="1"/>
</dbReference>
<gene>
    <name evidence="7" type="ORF">LAZ67_X003681</name>
</gene>
<evidence type="ECO:0000256" key="2">
    <source>
        <dbReference type="ARBA" id="ARBA00022786"/>
    </source>
</evidence>
<evidence type="ECO:0000256" key="4">
    <source>
        <dbReference type="ARBA" id="ARBA00043952"/>
    </source>
</evidence>
<feature type="compositionally biased region" description="Basic and acidic residues" evidence="5">
    <location>
        <begin position="632"/>
        <end position="645"/>
    </location>
</feature>
<accession>A0ABY6LWH4</accession>
<dbReference type="EMBL" id="CP092886">
    <property type="protein sequence ID" value="UYV84844.1"/>
    <property type="molecule type" value="Genomic_DNA"/>
</dbReference>
<evidence type="ECO:0000313" key="8">
    <source>
        <dbReference type="Proteomes" id="UP001235939"/>
    </source>
</evidence>
<dbReference type="SUPFAM" id="SSF69572">
    <property type="entry name" value="Activating enzymes of the ubiquitin-like proteins"/>
    <property type="match status" value="1"/>
</dbReference>
<evidence type="ECO:0000256" key="3">
    <source>
        <dbReference type="ARBA" id="ARBA00022840"/>
    </source>
</evidence>